<dbReference type="Gene3D" id="3.30.9.20">
    <property type="match status" value="1"/>
</dbReference>
<dbReference type="Gene3D" id="3.50.50.60">
    <property type="entry name" value="FAD/NAD(P)-binding domain"/>
    <property type="match status" value="1"/>
</dbReference>
<dbReference type="InterPro" id="IPR050631">
    <property type="entry name" value="PheA/TfdB_FAD_monoxygenase"/>
</dbReference>
<accession>A0A417Y7D0</accession>
<dbReference type="InterPro" id="IPR036188">
    <property type="entry name" value="FAD/NAD-bd_sf"/>
</dbReference>
<evidence type="ECO:0000313" key="5">
    <source>
        <dbReference type="EMBL" id="RHW28411.1"/>
    </source>
</evidence>
<evidence type="ECO:0000313" key="6">
    <source>
        <dbReference type="Proteomes" id="UP000283644"/>
    </source>
</evidence>
<evidence type="ECO:0000259" key="4">
    <source>
        <dbReference type="Pfam" id="PF01494"/>
    </source>
</evidence>
<keyword evidence="6" id="KW-1185">Reference proteome</keyword>
<proteinExistence type="predicted"/>
<protein>
    <submittedName>
        <fullName evidence="5">2-polyprenyl-6-methoxyphenol hydroxylase</fullName>
    </submittedName>
</protein>
<dbReference type="Pfam" id="PF01494">
    <property type="entry name" value="FAD_binding_3"/>
    <property type="match status" value="1"/>
</dbReference>
<comment type="caution">
    <text evidence="5">The sequence shown here is derived from an EMBL/GenBank/DDBJ whole genome shotgun (WGS) entry which is preliminary data.</text>
</comment>
<dbReference type="SUPFAM" id="SSF51905">
    <property type="entry name" value="FAD/NAD(P)-binding domain"/>
    <property type="match status" value="1"/>
</dbReference>
<gene>
    <name evidence="5" type="ORF">D0Z08_05480</name>
</gene>
<evidence type="ECO:0000256" key="2">
    <source>
        <dbReference type="ARBA" id="ARBA00023027"/>
    </source>
</evidence>
<keyword evidence="1" id="KW-0560">Oxidoreductase</keyword>
<dbReference type="Proteomes" id="UP000283644">
    <property type="component" value="Unassembled WGS sequence"/>
</dbReference>
<reference evidence="5 6" key="1">
    <citation type="submission" date="2018-09" db="EMBL/GenBank/DDBJ databases">
        <title>Genome sequencing of Nocardioides immobilis CCTCC AB 2017083 for comparison to Nocardioides silvaticus.</title>
        <authorList>
            <person name="Li C."/>
            <person name="Wang G."/>
        </authorList>
    </citation>
    <scope>NUCLEOTIDE SEQUENCE [LARGE SCALE GENOMIC DNA]</scope>
    <source>
        <strain evidence="5 6">CCTCC AB 2017083</strain>
    </source>
</reference>
<evidence type="ECO:0000256" key="1">
    <source>
        <dbReference type="ARBA" id="ARBA00023002"/>
    </source>
</evidence>
<dbReference type="PANTHER" id="PTHR43476">
    <property type="entry name" value="3-(3-HYDROXY-PHENYL)PROPIONATE/3-HYDROXYCINNAMIC ACID HYDROXYLASE"/>
    <property type="match status" value="1"/>
</dbReference>
<feature type="region of interest" description="Disordered" evidence="3">
    <location>
        <begin position="577"/>
        <end position="608"/>
    </location>
</feature>
<dbReference type="PANTHER" id="PTHR43476:SF4">
    <property type="entry name" value="BLR0106 PROTEIN"/>
    <property type="match status" value="1"/>
</dbReference>
<dbReference type="GO" id="GO:0071949">
    <property type="term" value="F:FAD binding"/>
    <property type="evidence" value="ECO:0007669"/>
    <property type="project" value="InterPro"/>
</dbReference>
<organism evidence="5 6">
    <name type="scientific">Nocardioides immobilis</name>
    <dbReference type="NCBI Taxonomy" id="2049295"/>
    <lineage>
        <taxon>Bacteria</taxon>
        <taxon>Bacillati</taxon>
        <taxon>Actinomycetota</taxon>
        <taxon>Actinomycetes</taxon>
        <taxon>Propionibacteriales</taxon>
        <taxon>Nocardioidaceae</taxon>
        <taxon>Nocardioides</taxon>
    </lineage>
</organism>
<dbReference type="OrthoDB" id="3169239at2"/>
<dbReference type="GO" id="GO:0016491">
    <property type="term" value="F:oxidoreductase activity"/>
    <property type="evidence" value="ECO:0007669"/>
    <property type="project" value="UniProtKB-KW"/>
</dbReference>
<keyword evidence="2" id="KW-0520">NAD</keyword>
<dbReference type="Pfam" id="PF13450">
    <property type="entry name" value="NAD_binding_8"/>
    <property type="match status" value="1"/>
</dbReference>
<dbReference type="EMBL" id="QXGH01000010">
    <property type="protein sequence ID" value="RHW28411.1"/>
    <property type="molecule type" value="Genomic_DNA"/>
</dbReference>
<sequence length="608" mass="65245">MFRFGRSRAPRRFVMKVSIVGGGPGGLYLASLIRERTPGASVEVFERNEPEATYGFGVVFSEPTLRNLVAGDPGGFDALFATSRRWPGIDIRIKGRSFRAEGNGFAAIERRTLLRALLDRARAAGAVVHSARDVAPGDPVLADADVVVVADGSNSLWRRSHEATLGASVEQATAKFIWFGSTKVFDGMTFLFEKNADGWFAVHAYPYNDKRSTFVVETDQATWQRSGLDAFDVTQPPGLSDEGSAAYVERLFAKHLDGGRMILNNSRWANFRTVRTNRWRIDGRTVLLGDAAHTAHFSVGSGTKMALEDALELAGQIDAVAAGKDLQTALADYERIRLADVRRIQSLARPSLSWWEHFGEYATALAPSQFAFHFLTRSGRVGRRRLADGDPGFIARTVADIAGDPSRDGLRMSYLLGCEPFVDRVVALDAGQHAATVDAGRLTLPDLRGGVPAGGYATVASAPGLPKIVWTCAPTRLDAVSAHVSDLVTATEPNAVVVVEAAPPGDDAGGYAETAVAQRRTSELLRLRHGHATIAVLAGPDADLAESLVLAGRADLVAVQASDVDGMLMVGDQTCAESPDPPFDSPAHVGSTPGERQMLTADAREIQR</sequence>
<name>A0A417Y7D0_9ACTN</name>
<dbReference type="PRINTS" id="PR00420">
    <property type="entry name" value="RNGMNOXGNASE"/>
</dbReference>
<dbReference type="InterPro" id="IPR002938">
    <property type="entry name" value="FAD-bd"/>
</dbReference>
<dbReference type="AlphaFoldDB" id="A0A417Y7D0"/>
<evidence type="ECO:0000256" key="3">
    <source>
        <dbReference type="SAM" id="MobiDB-lite"/>
    </source>
</evidence>
<feature type="domain" description="FAD-binding" evidence="4">
    <location>
        <begin position="101"/>
        <end position="344"/>
    </location>
</feature>